<dbReference type="OrthoDB" id="4680035at2"/>
<feature type="transmembrane region" description="Helical" evidence="8">
    <location>
        <begin position="379"/>
        <end position="397"/>
    </location>
</feature>
<dbReference type="AlphaFoldDB" id="A0A240EP31"/>
<dbReference type="GO" id="GO:0009103">
    <property type="term" value="P:lipopolysaccharide biosynthetic process"/>
    <property type="evidence" value="ECO:0007669"/>
    <property type="project" value="UniProtKB-ARBA"/>
</dbReference>
<feature type="transmembrane region" description="Helical" evidence="8">
    <location>
        <begin position="356"/>
        <end position="373"/>
    </location>
</feature>
<feature type="transmembrane region" description="Helical" evidence="8">
    <location>
        <begin position="326"/>
        <end position="344"/>
    </location>
</feature>
<evidence type="ECO:0000256" key="7">
    <source>
        <dbReference type="ARBA" id="ARBA00023136"/>
    </source>
</evidence>
<evidence type="ECO:0000256" key="1">
    <source>
        <dbReference type="ARBA" id="ARBA00004651"/>
    </source>
</evidence>
<dbReference type="GO" id="GO:0016763">
    <property type="term" value="F:pentosyltransferase activity"/>
    <property type="evidence" value="ECO:0007669"/>
    <property type="project" value="TreeGrafter"/>
</dbReference>
<dbReference type="InterPro" id="IPR050297">
    <property type="entry name" value="LipidA_mod_glycosyltrf_83"/>
</dbReference>
<feature type="transmembrane region" description="Helical" evidence="8">
    <location>
        <begin position="196"/>
        <end position="215"/>
    </location>
</feature>
<evidence type="ECO:0008006" key="11">
    <source>
        <dbReference type="Google" id="ProtNLM"/>
    </source>
</evidence>
<dbReference type="RefSeq" id="WP_096994769.1">
    <property type="nucleotide sequence ID" value="NZ_JBHSII010000001.1"/>
</dbReference>
<accession>A0A240EP31</accession>
<evidence type="ECO:0000313" key="9">
    <source>
        <dbReference type="EMBL" id="SNX49765.1"/>
    </source>
</evidence>
<gene>
    <name evidence="9" type="ORF">VTH8203_03413</name>
</gene>
<evidence type="ECO:0000256" key="8">
    <source>
        <dbReference type="SAM" id="Phobius"/>
    </source>
</evidence>
<dbReference type="PANTHER" id="PTHR33908:SF11">
    <property type="entry name" value="MEMBRANE PROTEIN"/>
    <property type="match status" value="1"/>
</dbReference>
<evidence type="ECO:0000256" key="5">
    <source>
        <dbReference type="ARBA" id="ARBA00022692"/>
    </source>
</evidence>
<feature type="transmembrane region" description="Helical" evidence="8">
    <location>
        <begin position="132"/>
        <end position="149"/>
    </location>
</feature>
<keyword evidence="5 8" id="KW-0812">Transmembrane</keyword>
<sequence>MNFNISENKWFTSTAALFFLACLCIAYATFYALYYADQPLLDFYSFRQTQTALTSYWLIKNGIINFYETPVGGYPWSIPFEFPIYQAIVALFSNSTGVGLDTSGRLISYLFLLLILPYTNSIFKKLDIDSRVSLVFSALLVTSPIYLYWSRTYMIETAALFFTIAAINYFVNICVNGRGYAKFIFFITLGLLQKSTTPSPLFIAIGLCFLVYLIALGRQSGFSSVLSDVYVKRVLRASLMLVVPILITVLWVSYTDQIKNLSVFGSQITSSSLSNWNWGTLSQRFSYEFNNLVLLSRITKHNFFLGLGWIVTLCAIFYNWRRNRKVTVLILVSILFGLAPIYTYTNLHYVHDYYQTANVIYLLAAVSISVVYLPIGNKWMLAVTIVLILVNIILFQTSELSTMMKRNFTDKTETQLAIAKVIKERTEKDAQIVIFGDDWSSVYPYYSERKGFAVPKWYKDYNKISVNPELGAQPGKLGAVVYCPRVDLPKLSDLTSWSDNQNWEHLPIYGCDLFIPYVNK</sequence>
<protein>
    <recommendedName>
        <fullName evidence="11">Glycosyltransferase RgtA/B/C/D-like domain-containing protein</fullName>
    </recommendedName>
</protein>
<evidence type="ECO:0000256" key="3">
    <source>
        <dbReference type="ARBA" id="ARBA00022676"/>
    </source>
</evidence>
<evidence type="ECO:0000256" key="2">
    <source>
        <dbReference type="ARBA" id="ARBA00022475"/>
    </source>
</evidence>
<keyword evidence="3" id="KW-0328">Glycosyltransferase</keyword>
<comment type="subcellular location">
    <subcellularLocation>
        <location evidence="1">Cell membrane</location>
        <topology evidence="1">Multi-pass membrane protein</topology>
    </subcellularLocation>
</comment>
<feature type="transmembrane region" description="Helical" evidence="8">
    <location>
        <begin position="12"/>
        <end position="36"/>
    </location>
</feature>
<evidence type="ECO:0000256" key="4">
    <source>
        <dbReference type="ARBA" id="ARBA00022679"/>
    </source>
</evidence>
<feature type="transmembrane region" description="Helical" evidence="8">
    <location>
        <begin position="155"/>
        <end position="175"/>
    </location>
</feature>
<keyword evidence="6 8" id="KW-1133">Transmembrane helix</keyword>
<dbReference type="PANTHER" id="PTHR33908">
    <property type="entry name" value="MANNOSYLTRANSFERASE YKCB-RELATED"/>
    <property type="match status" value="1"/>
</dbReference>
<feature type="transmembrane region" description="Helical" evidence="8">
    <location>
        <begin position="303"/>
        <end position="320"/>
    </location>
</feature>
<organism evidence="9 10">
    <name type="scientific">Vibrio thalassae</name>
    <dbReference type="NCBI Taxonomy" id="1243014"/>
    <lineage>
        <taxon>Bacteria</taxon>
        <taxon>Pseudomonadati</taxon>
        <taxon>Pseudomonadota</taxon>
        <taxon>Gammaproteobacteria</taxon>
        <taxon>Vibrionales</taxon>
        <taxon>Vibrionaceae</taxon>
        <taxon>Vibrio</taxon>
    </lineage>
</organism>
<dbReference type="Proteomes" id="UP000219336">
    <property type="component" value="Unassembled WGS sequence"/>
</dbReference>
<keyword evidence="7 8" id="KW-0472">Membrane</keyword>
<name>A0A240EP31_9VIBR</name>
<keyword evidence="2" id="KW-1003">Cell membrane</keyword>
<dbReference type="GO" id="GO:0005886">
    <property type="term" value="C:plasma membrane"/>
    <property type="evidence" value="ECO:0007669"/>
    <property type="project" value="UniProtKB-SubCell"/>
</dbReference>
<feature type="transmembrane region" description="Helical" evidence="8">
    <location>
        <begin position="235"/>
        <end position="254"/>
    </location>
</feature>
<keyword evidence="4" id="KW-0808">Transferase</keyword>
<evidence type="ECO:0000256" key="6">
    <source>
        <dbReference type="ARBA" id="ARBA00022989"/>
    </source>
</evidence>
<feature type="transmembrane region" description="Helical" evidence="8">
    <location>
        <begin position="106"/>
        <end position="123"/>
    </location>
</feature>
<evidence type="ECO:0000313" key="10">
    <source>
        <dbReference type="Proteomes" id="UP000219336"/>
    </source>
</evidence>
<dbReference type="EMBL" id="OANU01000073">
    <property type="protein sequence ID" value="SNX49765.1"/>
    <property type="molecule type" value="Genomic_DNA"/>
</dbReference>
<proteinExistence type="predicted"/>
<reference evidence="10" key="1">
    <citation type="submission" date="2016-06" db="EMBL/GenBank/DDBJ databases">
        <authorList>
            <person name="Rodrigo-Torres L."/>
            <person name="Arahal R.D."/>
            <person name="Lucena T."/>
        </authorList>
    </citation>
    <scope>NUCLEOTIDE SEQUENCE [LARGE SCALE GENOMIC DNA]</scope>
    <source>
        <strain evidence="10">CECT8203</strain>
    </source>
</reference>
<keyword evidence="10" id="KW-1185">Reference proteome</keyword>